<protein>
    <submittedName>
        <fullName evidence="5">Protein diaphanous-like protein 3 isoform X2</fullName>
    </submittedName>
</protein>
<dbReference type="PROSITE" id="PS51444">
    <property type="entry name" value="FH2"/>
    <property type="match status" value="1"/>
</dbReference>
<dbReference type="GO" id="GO:0003779">
    <property type="term" value="F:actin binding"/>
    <property type="evidence" value="ECO:0007669"/>
    <property type="project" value="InterPro"/>
</dbReference>
<accession>A0AAV7KBD4</accession>
<dbReference type="GO" id="GO:0005884">
    <property type="term" value="C:actin filament"/>
    <property type="evidence" value="ECO:0007669"/>
    <property type="project" value="TreeGrafter"/>
</dbReference>
<dbReference type="SMART" id="SM01139">
    <property type="entry name" value="Drf_FH3"/>
    <property type="match status" value="1"/>
</dbReference>
<dbReference type="InterPro" id="IPR042201">
    <property type="entry name" value="FH2_Formin_sf"/>
</dbReference>
<comment type="caution">
    <text evidence="5">The sequence shown here is derived from an EMBL/GenBank/DDBJ whole genome shotgun (WGS) entry which is preliminary data.</text>
</comment>
<organism evidence="5 6">
    <name type="scientific">Oopsacas minuta</name>
    <dbReference type="NCBI Taxonomy" id="111878"/>
    <lineage>
        <taxon>Eukaryota</taxon>
        <taxon>Metazoa</taxon>
        <taxon>Porifera</taxon>
        <taxon>Hexactinellida</taxon>
        <taxon>Hexasterophora</taxon>
        <taxon>Lyssacinosida</taxon>
        <taxon>Leucopsacidae</taxon>
        <taxon>Oopsacas</taxon>
    </lineage>
</organism>
<dbReference type="InterPro" id="IPR010473">
    <property type="entry name" value="GTPase-bd"/>
</dbReference>
<dbReference type="PROSITE" id="PS51232">
    <property type="entry name" value="GBD_FH3"/>
    <property type="match status" value="1"/>
</dbReference>
<evidence type="ECO:0000259" key="3">
    <source>
        <dbReference type="PROSITE" id="PS51232"/>
    </source>
</evidence>
<evidence type="ECO:0000313" key="6">
    <source>
        <dbReference type="Proteomes" id="UP001165289"/>
    </source>
</evidence>
<dbReference type="Pfam" id="PF02181">
    <property type="entry name" value="FH2"/>
    <property type="match status" value="1"/>
</dbReference>
<dbReference type="Pfam" id="PF06371">
    <property type="entry name" value="Drf_GBD"/>
    <property type="match status" value="1"/>
</dbReference>
<name>A0AAV7KBD4_9METZ</name>
<dbReference type="GO" id="GO:0031267">
    <property type="term" value="F:small GTPase binding"/>
    <property type="evidence" value="ECO:0007669"/>
    <property type="project" value="InterPro"/>
</dbReference>
<dbReference type="Gene3D" id="1.20.58.630">
    <property type="match status" value="1"/>
</dbReference>
<dbReference type="GO" id="GO:0030041">
    <property type="term" value="P:actin filament polymerization"/>
    <property type="evidence" value="ECO:0007669"/>
    <property type="project" value="TreeGrafter"/>
</dbReference>
<feature type="coiled-coil region" evidence="1">
    <location>
        <begin position="859"/>
        <end position="922"/>
    </location>
</feature>
<reference evidence="5 6" key="1">
    <citation type="journal article" date="2023" name="BMC Biol.">
        <title>The compact genome of the sponge Oopsacas minuta (Hexactinellida) is lacking key metazoan core genes.</title>
        <authorList>
            <person name="Santini S."/>
            <person name="Schenkelaars Q."/>
            <person name="Jourda C."/>
            <person name="Duchesne M."/>
            <person name="Belahbib H."/>
            <person name="Rocher C."/>
            <person name="Selva M."/>
            <person name="Riesgo A."/>
            <person name="Vervoort M."/>
            <person name="Leys S.P."/>
            <person name="Kodjabachian L."/>
            <person name="Le Bivic A."/>
            <person name="Borchiellini C."/>
            <person name="Claverie J.M."/>
            <person name="Renard E."/>
        </authorList>
    </citation>
    <scope>NUCLEOTIDE SEQUENCE [LARGE SCALE GENOMIC DNA]</scope>
    <source>
        <strain evidence="5">SPO-2</strain>
    </source>
</reference>
<dbReference type="SUPFAM" id="SSF101447">
    <property type="entry name" value="Formin homology 2 domain (FH2 domain)"/>
    <property type="match status" value="1"/>
</dbReference>
<evidence type="ECO:0000259" key="2">
    <source>
        <dbReference type="PROSITE" id="PS51231"/>
    </source>
</evidence>
<evidence type="ECO:0000256" key="1">
    <source>
        <dbReference type="SAM" id="Coils"/>
    </source>
</evidence>
<dbReference type="Gene3D" id="1.25.10.10">
    <property type="entry name" value="Leucine-rich Repeat Variant"/>
    <property type="match status" value="1"/>
</dbReference>
<dbReference type="SMART" id="SM01140">
    <property type="entry name" value="Drf_GBD"/>
    <property type="match status" value="1"/>
</dbReference>
<feature type="domain" description="FH2" evidence="4">
    <location>
        <begin position="573"/>
        <end position="979"/>
    </location>
</feature>
<gene>
    <name evidence="5" type="ORF">LOD99_15303</name>
</gene>
<dbReference type="InterPro" id="IPR011989">
    <property type="entry name" value="ARM-like"/>
</dbReference>
<feature type="domain" description="DAD" evidence="2">
    <location>
        <begin position="1004"/>
        <end position="1037"/>
    </location>
</feature>
<sequence length="1108" mass="128018">MSTSISDSKHQKSTRKALLSKKRQSKIIVAKNVVTEDEGLRRKLREIDEMTNDEVNRMLFSMLNDMELPEHSKPSIFTRPLNERKDLLKIWLQKRWDSSSQGQSTEEEFVDQLEQNMTSPDQLIHVLERLKVSLSTYYISWVQKFADKGGHRKLNKVLSKWSSPHVKDEKTKKVLLYCVRCIKTFMNNKFGLNQMLEEEEALITLLGVLDAENENILVDVLKIAAPICLVANGHDKVLEALTEQGNRQCRGRFDPVLRALLDTSLPSTQSACLLFINSVISPPDEFTYRIHLRNEFIRGGLDEFIQKISQTASDDLAVQLKIYNDLKEADFDEFQSKWHGVQSDMLDVTEVFNILVGVTENTEAEKPFLSILQHLLLVRDDYFIRPLYFKLIEQCITQIVLQKGGVDPDFHYTKKFDIDVDPLLDNMVVKAQVEEARERAFNYEKQLKEEQVARHDLESKLCIAEQSLARMKEDKEYEKGFYQQQIVQLQKGGSVLVPQPPSRSNEIRIDIPEPPPNLPEVEALLPRPPKQTSILLHGNFSIPAPPPNLPEVDDKLGISSNRGKSRRSQIDLPKKKIREKLSTKRLNWVKVKENEMNETAFWAKLREDKLENPDIIADLKKLFGQEGRRPVDKGDVTTTTHSMTGSFVGSRRVQEPQVLEPKTCQNLSILLMSLKHPHELIKKMILSMDESLSLQWLEQLVKYLPSKKFIDSLNRVKDKFNELNQAEQFILVITKIDRLETRLETMIFRKKFKDEIVDLVPDLRLVKKACNEVKNSPKFAKILEYILMMGNVMNAGTNNAGSYGFSLEFLTRLEDTKGVSDHSTTVLNFLVSTLEKHDPELLKFPRELESVNGSSRVSYQDLKQRIRAIQIGIEAIRAELKNYKHGAKDPNDLYGEVMTQFLTSAEGESQNVRKLHKEMEEDVAHLLDWYAMDSQKNSMEEMFRYIRDFVRSFEKAKKQNEEMKEKKKREEKAKKRLEEMKKKQTNTKQRVSRTGVVNLDDMGDDKSDNVLDNLLDSLRTGKAFDTRFVRPRKKPLQMDQLRPTHTPYTTAINHHDRNYKPDHSLRTLSNGSPLLPLNNNHLDNQPTQAQLMLDRIKTLPPNSESTFL</sequence>
<dbReference type="EMBL" id="JAKMXF010000088">
    <property type="protein sequence ID" value="KAI6658503.1"/>
    <property type="molecule type" value="Genomic_DNA"/>
</dbReference>
<dbReference type="Gene3D" id="1.20.58.2220">
    <property type="entry name" value="Formin, FH2 domain"/>
    <property type="match status" value="1"/>
</dbReference>
<dbReference type="PANTHER" id="PTHR45691">
    <property type="entry name" value="PROTEIN DIAPHANOUS"/>
    <property type="match status" value="1"/>
</dbReference>
<dbReference type="PROSITE" id="PS51231">
    <property type="entry name" value="DAD"/>
    <property type="match status" value="1"/>
</dbReference>
<dbReference type="InterPro" id="IPR015425">
    <property type="entry name" value="FH2_Formin"/>
</dbReference>
<proteinExistence type="predicted"/>
<dbReference type="Gene3D" id="6.10.30.30">
    <property type="match status" value="1"/>
</dbReference>
<dbReference type="InterPro" id="IPR014768">
    <property type="entry name" value="GBD/FH3_dom"/>
</dbReference>
<dbReference type="InterPro" id="IPR051412">
    <property type="entry name" value="Formin_Homology_Diaphanous_sf"/>
</dbReference>
<dbReference type="InterPro" id="IPR014767">
    <property type="entry name" value="DAD_dom"/>
</dbReference>
<dbReference type="AlphaFoldDB" id="A0AAV7KBD4"/>
<dbReference type="Gene3D" id="1.10.238.150">
    <property type="entry name" value="Formin, FH3 diaphanous domain"/>
    <property type="match status" value="1"/>
</dbReference>
<dbReference type="Proteomes" id="UP001165289">
    <property type="component" value="Unassembled WGS sequence"/>
</dbReference>
<feature type="domain" description="GBD/FH3" evidence="3">
    <location>
        <begin position="47"/>
        <end position="407"/>
    </location>
</feature>
<dbReference type="InterPro" id="IPR016024">
    <property type="entry name" value="ARM-type_fold"/>
</dbReference>
<evidence type="ECO:0000313" key="5">
    <source>
        <dbReference type="EMBL" id="KAI6658503.1"/>
    </source>
</evidence>
<dbReference type="SUPFAM" id="SSF48371">
    <property type="entry name" value="ARM repeat"/>
    <property type="match status" value="1"/>
</dbReference>
<keyword evidence="6" id="KW-1185">Reference proteome</keyword>
<dbReference type="SMART" id="SM00498">
    <property type="entry name" value="FH2"/>
    <property type="match status" value="1"/>
</dbReference>
<dbReference type="InterPro" id="IPR010472">
    <property type="entry name" value="FH3_dom"/>
</dbReference>
<evidence type="ECO:0000259" key="4">
    <source>
        <dbReference type="PROSITE" id="PS51444"/>
    </source>
</evidence>
<dbReference type="PANTHER" id="PTHR45691:SF6">
    <property type="entry name" value="PROTEIN DIAPHANOUS"/>
    <property type="match status" value="1"/>
</dbReference>
<dbReference type="Pfam" id="PF06367">
    <property type="entry name" value="Drf_FH3"/>
    <property type="match status" value="1"/>
</dbReference>
<feature type="coiled-coil region" evidence="1">
    <location>
        <begin position="946"/>
        <end position="994"/>
    </location>
</feature>
<feature type="coiled-coil region" evidence="1">
    <location>
        <begin position="426"/>
        <end position="460"/>
    </location>
</feature>
<keyword evidence="1" id="KW-0175">Coiled coil</keyword>